<dbReference type="STRING" id="228405.HNE_1088"/>
<organism evidence="1 2">
    <name type="scientific">Hyphomonas neptunium (strain ATCC 15444)</name>
    <dbReference type="NCBI Taxonomy" id="228405"/>
    <lineage>
        <taxon>Bacteria</taxon>
        <taxon>Pseudomonadati</taxon>
        <taxon>Pseudomonadota</taxon>
        <taxon>Alphaproteobacteria</taxon>
        <taxon>Hyphomonadales</taxon>
        <taxon>Hyphomonadaceae</taxon>
        <taxon>Hyphomonas</taxon>
    </lineage>
</organism>
<dbReference type="EMBL" id="CP000158">
    <property type="protein sequence ID" value="ABI78295.1"/>
    <property type="molecule type" value="Genomic_DNA"/>
</dbReference>
<dbReference type="AlphaFoldDB" id="Q0C384"/>
<dbReference type="InterPro" id="IPR029068">
    <property type="entry name" value="Glyas_Bleomycin-R_OHBP_Dase"/>
</dbReference>
<reference evidence="1 2" key="1">
    <citation type="journal article" date="2006" name="J. Bacteriol.">
        <title>Comparative genomic evidence for a close relationship between the dimorphic prosthecate bacteria Hyphomonas neptunium and Caulobacter crescentus.</title>
        <authorList>
            <person name="Badger J.H."/>
            <person name="Hoover T.R."/>
            <person name="Brun Y.V."/>
            <person name="Weiner R.M."/>
            <person name="Laub M.T."/>
            <person name="Alexandre G."/>
            <person name="Mrazek J."/>
            <person name="Ren Q."/>
            <person name="Paulsen I.T."/>
            <person name="Nelson K.E."/>
            <person name="Khouri H.M."/>
            <person name="Radune D."/>
            <person name="Sosa J."/>
            <person name="Dodson R.J."/>
            <person name="Sullivan S.A."/>
            <person name="Rosovitz M.J."/>
            <person name="Madupu R."/>
            <person name="Brinkac L.M."/>
            <person name="Durkin A.S."/>
            <person name="Daugherty S.C."/>
            <person name="Kothari S.P."/>
            <person name="Giglio M.G."/>
            <person name="Zhou L."/>
            <person name="Haft D.H."/>
            <person name="Selengut J.D."/>
            <person name="Davidsen T.M."/>
            <person name="Yang Q."/>
            <person name="Zafar N."/>
            <person name="Ward N.L."/>
        </authorList>
    </citation>
    <scope>NUCLEOTIDE SEQUENCE [LARGE SCALE GENOMIC DNA]</scope>
    <source>
        <strain evidence="1 2">ATCC 15444</strain>
    </source>
</reference>
<keyword evidence="2" id="KW-1185">Reference proteome</keyword>
<dbReference type="SUPFAM" id="SSF54593">
    <property type="entry name" value="Glyoxalase/Bleomycin resistance protein/Dihydroxybiphenyl dioxygenase"/>
    <property type="match status" value="2"/>
</dbReference>
<accession>Q0C384</accession>
<protein>
    <recommendedName>
        <fullName evidence="3">Glyoxalase family protein</fullName>
    </recommendedName>
</protein>
<dbReference type="Proteomes" id="UP000001959">
    <property type="component" value="Chromosome"/>
</dbReference>
<sequence>MRRPPVAIPKRKGLPMKLLRAATLTVSDLERSIGNYTKYFDYAVVERGDVPADLAASWATPASAGLPYAVMQPSSGAEVFIRFVQQPAVPGYQALRSYGWNAIEICVQDVMEANARMENSPFEIIGPPREIEGLDAIFPMQVKGPDEEIVYLTQIRDDLPAFDLPRAASVIDKLFILVLGCSDMKASLDWMVRHCGLAVGREEMEIVYTMIAKAYGTPMEELHKISTMIHGRDVFLELDQYPAAAIQRPHNDGMLVPGCAIGTLWHPEFDSLPGPWITPPTRREGPIYKGKRAGTIKDLDGALIEIVEA</sequence>
<dbReference type="eggNOG" id="COG0346">
    <property type="taxonomic scope" value="Bacteria"/>
</dbReference>
<proteinExistence type="predicted"/>
<dbReference type="Gene3D" id="3.10.180.10">
    <property type="entry name" value="2,3-Dihydroxybiphenyl 1,2-Dioxygenase, domain 1"/>
    <property type="match status" value="1"/>
</dbReference>
<evidence type="ECO:0000313" key="2">
    <source>
        <dbReference type="Proteomes" id="UP000001959"/>
    </source>
</evidence>
<gene>
    <name evidence="1" type="ordered locus">HNE_1088</name>
</gene>
<dbReference type="KEGG" id="hne:HNE_1088"/>
<dbReference type="HOGENOM" id="CLU_081830_0_0_5"/>
<evidence type="ECO:0000313" key="1">
    <source>
        <dbReference type="EMBL" id="ABI78295.1"/>
    </source>
</evidence>
<evidence type="ECO:0008006" key="3">
    <source>
        <dbReference type="Google" id="ProtNLM"/>
    </source>
</evidence>
<name>Q0C384_HYPNA</name>